<dbReference type="RefSeq" id="WP_345189459.1">
    <property type="nucleotide sequence ID" value="NZ_BAABJJ010000001.1"/>
</dbReference>
<gene>
    <name evidence="1" type="ORF">GCM10023314_00710</name>
</gene>
<dbReference type="Proteomes" id="UP001501302">
    <property type="component" value="Unassembled WGS sequence"/>
</dbReference>
<evidence type="ECO:0008006" key="3">
    <source>
        <dbReference type="Google" id="ProtNLM"/>
    </source>
</evidence>
<name>A0ABP9G8S6_9FLAO</name>
<protein>
    <recommendedName>
        <fullName evidence="3">Na(+)-translocating NADH-quinone reductase subunit F</fullName>
    </recommendedName>
</protein>
<keyword evidence="2" id="KW-1185">Reference proteome</keyword>
<comment type="caution">
    <text evidence="1">The sequence shown here is derived from an EMBL/GenBank/DDBJ whole genome shotgun (WGS) entry which is preliminary data.</text>
</comment>
<sequence length="153" mass="17567">MKTPIRLEQALKKLYVAFHNNTLHPECCKQCAVGNILDNKDSWKHLSDLHGDLKLNYVGIVHQNLGRKFNGYTPLELLQIEATFLKACGYKLPLHYKNNKPQNPTNKDSLFNGLSEVVKLLCNMDNVSNIMDYTKLFEFKNKKPSYEIAEILA</sequence>
<reference evidence="2" key="1">
    <citation type="journal article" date="2019" name="Int. J. Syst. Evol. Microbiol.">
        <title>The Global Catalogue of Microorganisms (GCM) 10K type strain sequencing project: providing services to taxonomists for standard genome sequencing and annotation.</title>
        <authorList>
            <consortium name="The Broad Institute Genomics Platform"/>
            <consortium name="The Broad Institute Genome Sequencing Center for Infectious Disease"/>
            <person name="Wu L."/>
            <person name="Ma J."/>
        </authorList>
    </citation>
    <scope>NUCLEOTIDE SEQUENCE [LARGE SCALE GENOMIC DNA]</scope>
    <source>
        <strain evidence="2">JCM 18285</strain>
    </source>
</reference>
<organism evidence="1 2">
    <name type="scientific">Algibacter agarivorans</name>
    <dbReference type="NCBI Taxonomy" id="1109741"/>
    <lineage>
        <taxon>Bacteria</taxon>
        <taxon>Pseudomonadati</taxon>
        <taxon>Bacteroidota</taxon>
        <taxon>Flavobacteriia</taxon>
        <taxon>Flavobacteriales</taxon>
        <taxon>Flavobacteriaceae</taxon>
        <taxon>Algibacter</taxon>
    </lineage>
</organism>
<accession>A0ABP9G8S6</accession>
<dbReference type="EMBL" id="BAABJJ010000001">
    <property type="protein sequence ID" value="GAA4932286.1"/>
    <property type="molecule type" value="Genomic_DNA"/>
</dbReference>
<proteinExistence type="predicted"/>
<evidence type="ECO:0000313" key="2">
    <source>
        <dbReference type="Proteomes" id="UP001501302"/>
    </source>
</evidence>
<evidence type="ECO:0000313" key="1">
    <source>
        <dbReference type="EMBL" id="GAA4932286.1"/>
    </source>
</evidence>